<dbReference type="GO" id="GO:0016985">
    <property type="term" value="F:mannan endo-1,4-beta-mannosidase activity"/>
    <property type="evidence" value="ECO:0007669"/>
    <property type="project" value="InterPro"/>
</dbReference>
<dbReference type="PANTHER" id="PTHR40079:SF4">
    <property type="entry name" value="GH26 DOMAIN-CONTAINING PROTEIN-RELATED"/>
    <property type="match status" value="1"/>
</dbReference>
<comment type="caution">
    <text evidence="7">The sequence shown here is derived from an EMBL/GenBank/DDBJ whole genome shotgun (WGS) entry which is preliminary data.</text>
</comment>
<dbReference type="RefSeq" id="WP_112111793.1">
    <property type="nucleotide sequence ID" value="NZ_QLSZ01000001.1"/>
</dbReference>
<evidence type="ECO:0000313" key="8">
    <source>
        <dbReference type="Proteomes" id="UP000248840"/>
    </source>
</evidence>
<dbReference type="Proteomes" id="UP000248840">
    <property type="component" value="Unassembled WGS sequence"/>
</dbReference>
<organism evidence="7 8">
    <name type="scientific">Flavobacterium aciduliphilum</name>
    <dbReference type="NCBI Taxonomy" id="1101402"/>
    <lineage>
        <taxon>Bacteria</taxon>
        <taxon>Pseudomonadati</taxon>
        <taxon>Bacteroidota</taxon>
        <taxon>Flavobacteriia</taxon>
        <taxon>Flavobacteriales</taxon>
        <taxon>Flavobacteriaceae</taxon>
        <taxon>Flavobacterium</taxon>
    </lineage>
</organism>
<comment type="similarity">
    <text evidence="1 4">Belongs to the glycosyl hydrolase 26 family.</text>
</comment>
<dbReference type="PROSITE" id="PS51764">
    <property type="entry name" value="GH26"/>
    <property type="match status" value="1"/>
</dbReference>
<dbReference type="GO" id="GO:0006080">
    <property type="term" value="P:substituted mannan metabolic process"/>
    <property type="evidence" value="ECO:0007669"/>
    <property type="project" value="InterPro"/>
</dbReference>
<dbReference type="InterPro" id="IPR017853">
    <property type="entry name" value="GH"/>
</dbReference>
<feature type="transmembrane region" description="Helical" evidence="5">
    <location>
        <begin position="12"/>
        <end position="30"/>
    </location>
</feature>
<evidence type="ECO:0000313" key="7">
    <source>
        <dbReference type="EMBL" id="RAR75418.1"/>
    </source>
</evidence>
<evidence type="ECO:0000256" key="5">
    <source>
        <dbReference type="SAM" id="Phobius"/>
    </source>
</evidence>
<reference evidence="7 8" key="1">
    <citation type="submission" date="2018-06" db="EMBL/GenBank/DDBJ databases">
        <title>Genomic Encyclopedia of Archaeal and Bacterial Type Strains, Phase II (KMG-II): from individual species to whole genera.</title>
        <authorList>
            <person name="Goeker M."/>
        </authorList>
    </citation>
    <scope>NUCLEOTIDE SEQUENCE [LARGE SCALE GENOMIC DNA]</scope>
    <source>
        <strain evidence="7 8">DSM 25663</strain>
    </source>
</reference>
<dbReference type="AlphaFoldDB" id="A0A328YMS1"/>
<evidence type="ECO:0000256" key="4">
    <source>
        <dbReference type="PROSITE-ProRule" id="PRU01100"/>
    </source>
</evidence>
<evidence type="ECO:0000256" key="2">
    <source>
        <dbReference type="ARBA" id="ARBA00022801"/>
    </source>
</evidence>
<dbReference type="SUPFAM" id="SSF51445">
    <property type="entry name" value="(Trans)glycosidases"/>
    <property type="match status" value="1"/>
</dbReference>
<evidence type="ECO:0000256" key="1">
    <source>
        <dbReference type="ARBA" id="ARBA00007754"/>
    </source>
</evidence>
<name>A0A328YMS1_9FLAO</name>
<dbReference type="PANTHER" id="PTHR40079">
    <property type="entry name" value="MANNAN ENDO-1,4-BETA-MANNOSIDASE E-RELATED"/>
    <property type="match status" value="1"/>
</dbReference>
<protein>
    <submittedName>
        <fullName evidence="7">Glycosyl hydrolase family 26</fullName>
    </submittedName>
</protein>
<proteinExistence type="inferred from homology"/>
<feature type="domain" description="GH26" evidence="6">
    <location>
        <begin position="63"/>
        <end position="375"/>
    </location>
</feature>
<feature type="active site" description="Nucleophile" evidence="4">
    <location>
        <position position="315"/>
    </location>
</feature>
<keyword evidence="5" id="KW-1133">Transmembrane helix</keyword>
<dbReference type="InterPro" id="IPR000805">
    <property type="entry name" value="Glyco_hydro_26"/>
</dbReference>
<gene>
    <name evidence="7" type="ORF">CLV55_101113</name>
</gene>
<dbReference type="InterPro" id="IPR022790">
    <property type="entry name" value="GH26_dom"/>
</dbReference>
<sequence>MNLFKRFSRYIYVILALSLGFFVVYGLSMVSEKSKGPIETVLTKAGSTVQEVEKTIILDQREGTREDKLAWFKNIRYQKEKLVHSKIILFGASDDSKKESYENIINLEDSLALTFPIIHIYQAWGEKDEQQFPIKEVNAIDEIGSVPMITWEPWVSDFNVEDFPGIPAVEQRDKGAFTQVANGLYDAFLSKWAQSAKDYGHPIYLRLGHEMNEPYRYPWGPQNVTPQEFVAGWKHVHDLFNKIGAKNIIWVWSPHTAYGYFDDYYPGNEYVDMVSTGILNFGTSTNWSKWWTFAEIFGSHYKELASYKKPMMIAEFGCLKPGGDRAKWFGDALRNFQKNYPLVNSIVFFHYSGDKTTTDKSVNWYIKDDKKVTSKIKETLKTWDASIKQPKN</sequence>
<keyword evidence="3 4" id="KW-0326">Glycosidase</keyword>
<dbReference type="OrthoDB" id="9816550at2"/>
<evidence type="ECO:0000259" key="6">
    <source>
        <dbReference type="PROSITE" id="PS51764"/>
    </source>
</evidence>
<evidence type="ECO:0000256" key="3">
    <source>
        <dbReference type="ARBA" id="ARBA00023295"/>
    </source>
</evidence>
<keyword evidence="5" id="KW-0812">Transmembrane</keyword>
<dbReference type="Gene3D" id="3.20.20.80">
    <property type="entry name" value="Glycosidases"/>
    <property type="match status" value="1"/>
</dbReference>
<dbReference type="Pfam" id="PF02156">
    <property type="entry name" value="Glyco_hydro_26"/>
    <property type="match status" value="1"/>
</dbReference>
<keyword evidence="5" id="KW-0472">Membrane</keyword>
<accession>A0A328YMS1</accession>
<feature type="active site" description="Proton donor" evidence="4">
    <location>
        <position position="210"/>
    </location>
</feature>
<keyword evidence="8" id="KW-1185">Reference proteome</keyword>
<keyword evidence="2 4" id="KW-0378">Hydrolase</keyword>
<dbReference type="EMBL" id="QLSZ01000001">
    <property type="protein sequence ID" value="RAR75418.1"/>
    <property type="molecule type" value="Genomic_DNA"/>
</dbReference>